<dbReference type="InterPro" id="IPR007329">
    <property type="entry name" value="FMN-bd"/>
</dbReference>
<dbReference type="Pfam" id="PF04205">
    <property type="entry name" value="FMN_bind"/>
    <property type="match status" value="1"/>
</dbReference>
<keyword evidence="3" id="KW-0285">Flavoprotein</keyword>
<evidence type="ECO:0000256" key="3">
    <source>
        <dbReference type="ARBA" id="ARBA00022630"/>
    </source>
</evidence>
<proteinExistence type="predicted"/>
<gene>
    <name evidence="7" type="ORF">CCE28_21695</name>
</gene>
<evidence type="ECO:0000256" key="2">
    <source>
        <dbReference type="ARBA" id="ARBA00022553"/>
    </source>
</evidence>
<dbReference type="GO" id="GO:0010181">
    <property type="term" value="F:FMN binding"/>
    <property type="evidence" value="ECO:0007669"/>
    <property type="project" value="InterPro"/>
</dbReference>
<keyword evidence="2" id="KW-0597">Phosphoprotein</keyword>
<dbReference type="SMART" id="SM00900">
    <property type="entry name" value="FMN_bind"/>
    <property type="match status" value="1"/>
</dbReference>
<sequence length="204" mass="22778">MKKKLTIREIYLAFLAISLLLFGVYSIFFSHEAEDYESIIYKTNSNIIKTEEIKKSPLTFKAYTKDDPDQFYFVTFTEAVGYQSTIEVMTMIDKEGNIEQVEVIKEGETPAFFDKVKSGKFVHKFMGLSIFEPIYIDNAKGYAGSSEGINTKNKVDAIGGATISSAAITKAVNDGTTSVGDKYFDNHAVNPFYELAFGLNELAL</sequence>
<keyword evidence="8" id="KW-1185">Reference proteome</keyword>
<dbReference type="AlphaFoldDB" id="A0A267M7X0"/>
<dbReference type="InterPro" id="IPR010209">
    <property type="entry name" value="Ion_transpt_RnfG/RsxG"/>
</dbReference>
<keyword evidence="5" id="KW-0249">Electron transport</keyword>
<organism evidence="7 8">
    <name type="scientific">Anaeromicrobium sediminis</name>
    <dbReference type="NCBI Taxonomy" id="1478221"/>
    <lineage>
        <taxon>Bacteria</taxon>
        <taxon>Bacillati</taxon>
        <taxon>Bacillota</taxon>
        <taxon>Clostridia</taxon>
        <taxon>Peptostreptococcales</taxon>
        <taxon>Thermotaleaceae</taxon>
        <taxon>Anaeromicrobium</taxon>
    </lineage>
</organism>
<dbReference type="Proteomes" id="UP000216024">
    <property type="component" value="Unassembled WGS sequence"/>
</dbReference>
<evidence type="ECO:0000256" key="5">
    <source>
        <dbReference type="ARBA" id="ARBA00022982"/>
    </source>
</evidence>
<dbReference type="GO" id="GO:0005886">
    <property type="term" value="C:plasma membrane"/>
    <property type="evidence" value="ECO:0007669"/>
    <property type="project" value="InterPro"/>
</dbReference>
<protein>
    <recommendedName>
        <fullName evidence="6">FMN-binding domain-containing protein</fullName>
    </recommendedName>
</protein>
<dbReference type="GO" id="GO:0009055">
    <property type="term" value="F:electron transfer activity"/>
    <property type="evidence" value="ECO:0007669"/>
    <property type="project" value="InterPro"/>
</dbReference>
<evidence type="ECO:0000313" key="8">
    <source>
        <dbReference type="Proteomes" id="UP000216024"/>
    </source>
</evidence>
<evidence type="ECO:0000259" key="6">
    <source>
        <dbReference type="SMART" id="SM00900"/>
    </source>
</evidence>
<keyword evidence="1" id="KW-0813">Transport</keyword>
<evidence type="ECO:0000313" key="7">
    <source>
        <dbReference type="EMBL" id="PAB55547.1"/>
    </source>
</evidence>
<reference evidence="7 8" key="1">
    <citation type="submission" date="2017-06" db="EMBL/GenBank/DDBJ databases">
        <title>Draft genome sequence of anaerobic fermentative bacterium Anaeromicrobium sediminis DY2726D isolated from West Pacific Ocean sediments.</title>
        <authorList>
            <person name="Zeng X."/>
        </authorList>
    </citation>
    <scope>NUCLEOTIDE SEQUENCE [LARGE SCALE GENOMIC DNA]</scope>
    <source>
        <strain evidence="7 8">DY2726D</strain>
    </source>
</reference>
<dbReference type="GO" id="GO:0022900">
    <property type="term" value="P:electron transport chain"/>
    <property type="evidence" value="ECO:0007669"/>
    <property type="project" value="InterPro"/>
</dbReference>
<dbReference type="PANTHER" id="PTHR36118:SF1">
    <property type="entry name" value="ION-TRANSLOCATING OXIDOREDUCTASE COMPLEX SUBUNIT G"/>
    <property type="match status" value="1"/>
</dbReference>
<comment type="caution">
    <text evidence="7">The sequence shown here is derived from an EMBL/GenBank/DDBJ whole genome shotgun (WGS) entry which is preliminary data.</text>
</comment>
<dbReference type="RefSeq" id="WP_176461974.1">
    <property type="nucleotide sequence ID" value="NZ_NIBG01000051.1"/>
</dbReference>
<evidence type="ECO:0000256" key="4">
    <source>
        <dbReference type="ARBA" id="ARBA00022643"/>
    </source>
</evidence>
<feature type="non-terminal residue" evidence="7">
    <location>
        <position position="204"/>
    </location>
</feature>
<dbReference type="EMBL" id="NIBG01000051">
    <property type="protein sequence ID" value="PAB55547.1"/>
    <property type="molecule type" value="Genomic_DNA"/>
</dbReference>
<accession>A0A267M7X0</accession>
<dbReference type="PANTHER" id="PTHR36118">
    <property type="entry name" value="ION-TRANSLOCATING OXIDOREDUCTASE COMPLEX SUBUNIT G"/>
    <property type="match status" value="1"/>
</dbReference>
<keyword evidence="4" id="KW-0288">FMN</keyword>
<name>A0A267M7X0_9FIRM</name>
<feature type="domain" description="FMN-binding" evidence="6">
    <location>
        <begin position="81"/>
        <end position="179"/>
    </location>
</feature>
<evidence type="ECO:0000256" key="1">
    <source>
        <dbReference type="ARBA" id="ARBA00022448"/>
    </source>
</evidence>